<protein>
    <submittedName>
        <fullName evidence="1">Uncharacterized protein</fullName>
    </submittedName>
</protein>
<reference evidence="1 2" key="1">
    <citation type="submission" date="2019-12" db="EMBL/GenBank/DDBJ databases">
        <title>Genomic-based taxomic classification of the family Erythrobacteraceae.</title>
        <authorList>
            <person name="Xu L."/>
        </authorList>
    </citation>
    <scope>NUCLEOTIDE SEQUENCE [LARGE SCALE GENOMIC DNA]</scope>
    <source>
        <strain evidence="1 2">MCCC 1A09962</strain>
    </source>
</reference>
<dbReference type="OrthoDB" id="9997at2"/>
<evidence type="ECO:0000313" key="2">
    <source>
        <dbReference type="Proteomes" id="UP000433104"/>
    </source>
</evidence>
<keyword evidence="2" id="KW-1185">Reference proteome</keyword>
<evidence type="ECO:0000313" key="1">
    <source>
        <dbReference type="EMBL" id="MXO85817.1"/>
    </source>
</evidence>
<organism evidence="1 2">
    <name type="scientific">Parapontixanthobacter aurantiacus</name>
    <dbReference type="NCBI Taxonomy" id="1463599"/>
    <lineage>
        <taxon>Bacteria</taxon>
        <taxon>Pseudomonadati</taxon>
        <taxon>Pseudomonadota</taxon>
        <taxon>Alphaproteobacteria</taxon>
        <taxon>Sphingomonadales</taxon>
        <taxon>Erythrobacteraceae</taxon>
        <taxon>Parapontixanthobacter</taxon>
    </lineage>
</organism>
<proteinExistence type="predicted"/>
<comment type="caution">
    <text evidence="1">The sequence shown here is derived from an EMBL/GenBank/DDBJ whole genome shotgun (WGS) entry which is preliminary data.</text>
</comment>
<dbReference type="RefSeq" id="WP_160682172.1">
    <property type="nucleotide sequence ID" value="NZ_WTYW01000001.1"/>
</dbReference>
<sequence>MTRTDQSTRPRIWKRAFAAFAGLFVLTLFLAIDASPDTPVQQAPTARDVEKAQSAFRAWKSAQAEDAAPEIAFDNAMLTAAGVLISDGTGYERASLSVKDGVARGTASIALPFGLWLNGSAGLTGEHRGFPEVDAQVGSLPIPSFLVELGARTAYHLLRRRGANLRPFDDLVQHIAIERETVVASLAIPSSTGLVQEYVQASGTSADPRLTQALYCRAIEAQKREGFATLPELVRVVFTQSERTSGDVAHNRAALAALALFVVPGEAQTISPALTPMLDDCGRPAASITLRGRDDLAKHWALSAQLLATFGDDAALGLGQWKELKDSLDGGSGFSFVDLAADRSGLLHARMALDPNEAHSAAVRLSRIRQEGLLPISLMRAPEGLSEGEFVATYGTIDSRRYEAAIRTIDEALRRELR</sequence>
<accession>A0A844ZFS5</accession>
<name>A0A844ZFS5_9SPHN</name>
<dbReference type="Proteomes" id="UP000433104">
    <property type="component" value="Unassembled WGS sequence"/>
</dbReference>
<dbReference type="EMBL" id="WTYW01000001">
    <property type="protein sequence ID" value="MXO85817.1"/>
    <property type="molecule type" value="Genomic_DNA"/>
</dbReference>
<dbReference type="AlphaFoldDB" id="A0A844ZFS5"/>
<gene>
    <name evidence="1" type="ORF">GRI38_07200</name>
</gene>